<accession>A0ABQ2KCY9</accession>
<keyword evidence="2" id="KW-1185">Reference proteome</keyword>
<dbReference type="RefSeq" id="WP_188716098.1">
    <property type="nucleotide sequence ID" value="NZ_BAABBD010000001.1"/>
</dbReference>
<evidence type="ECO:0008006" key="3">
    <source>
        <dbReference type="Google" id="ProtNLM"/>
    </source>
</evidence>
<comment type="caution">
    <text evidence="1">The sequence shown here is derived from an EMBL/GenBank/DDBJ whole genome shotgun (WGS) entry which is preliminary data.</text>
</comment>
<proteinExistence type="predicted"/>
<protein>
    <recommendedName>
        <fullName evidence="3">Asparagine synthase (Glutamine-hydrolysing)</fullName>
    </recommendedName>
</protein>
<reference evidence="2" key="1">
    <citation type="journal article" date="2019" name="Int. J. Syst. Evol. Microbiol.">
        <title>The Global Catalogue of Microorganisms (GCM) 10K type strain sequencing project: providing services to taxonomists for standard genome sequencing and annotation.</title>
        <authorList>
            <consortium name="The Broad Institute Genomics Platform"/>
            <consortium name="The Broad Institute Genome Sequencing Center for Infectious Disease"/>
            <person name="Wu L."/>
            <person name="Ma J."/>
        </authorList>
    </citation>
    <scope>NUCLEOTIDE SEQUENCE [LARGE SCALE GENOMIC DNA]</scope>
    <source>
        <strain evidence="2">CGMCC 1.6960</strain>
    </source>
</reference>
<dbReference type="EMBL" id="BMLM01000001">
    <property type="protein sequence ID" value="GGN79807.1"/>
    <property type="molecule type" value="Genomic_DNA"/>
</dbReference>
<name>A0ABQ2KCY9_9MICO</name>
<organism evidence="1 2">
    <name type="scientific">Agrococcus terreus</name>
    <dbReference type="NCBI Taxonomy" id="574649"/>
    <lineage>
        <taxon>Bacteria</taxon>
        <taxon>Bacillati</taxon>
        <taxon>Actinomycetota</taxon>
        <taxon>Actinomycetes</taxon>
        <taxon>Micrococcales</taxon>
        <taxon>Microbacteriaceae</taxon>
        <taxon>Agrococcus</taxon>
    </lineage>
</organism>
<gene>
    <name evidence="1" type="ORF">GCM10010968_07070</name>
</gene>
<evidence type="ECO:0000313" key="2">
    <source>
        <dbReference type="Proteomes" id="UP000626982"/>
    </source>
</evidence>
<evidence type="ECO:0000313" key="1">
    <source>
        <dbReference type="EMBL" id="GGN79807.1"/>
    </source>
</evidence>
<dbReference type="Proteomes" id="UP000626982">
    <property type="component" value="Unassembled WGS sequence"/>
</dbReference>
<sequence length="506" mass="56117">MLDRLRRDRDERRRRIALQGMRRREQLLRPGYKVWGYTNDFAKGFLVTRAPTTVGPQRWVDEALGSWHIRRDPVLEHAAARSASAAVLVLGHAFDDGGAGTRHRVAERLLRAADAPGGETAQTAALDEAVTWLSGRYVVLVARGDRLDAWGDPLATRSLYWRRGDHGVALASHSALLAELAGGLDSSRLRWVLDHPDYRSPAGRWLPGLITPHDGVGQIYANQRLTVEGTAVTGERFFPAADRAELTTQEAGERFVDDLRRQIRSWIDVSPVTVLTLTAGRDSRAILEAGLPDLQAADALTMTYHPFHFARKSTYDDMLSAGRISAAAGLPHLGIDVAPMKPGSAMARLYGATFPAWQRYANLANALYLHSPAKASTIFGVGGAIITGMWRDTSDRHLRPELLAAKYTDSAFHRDPQLHEELARWMDHTGFSVDRLRGYDFYDLYHWEHRMTKWGGAGYAEYDLATTPAPVLSSRRLLVAALSLPKPQRESAEVYRFAAGLVDADA</sequence>